<dbReference type="InterPro" id="IPR035897">
    <property type="entry name" value="Toll_tir_struct_dom_sf"/>
</dbReference>
<protein>
    <submittedName>
        <fullName evidence="3">Toll-Interleukin receptor domain protein</fullName>
    </submittedName>
</protein>
<dbReference type="SUPFAM" id="SSF52200">
    <property type="entry name" value="Toll/Interleukin receptor TIR domain"/>
    <property type="match status" value="1"/>
</dbReference>
<organism evidence="3 4">
    <name type="scientific">Candidatus Thiomargarita nelsonii</name>
    <dbReference type="NCBI Taxonomy" id="1003181"/>
    <lineage>
        <taxon>Bacteria</taxon>
        <taxon>Pseudomonadati</taxon>
        <taxon>Pseudomonadota</taxon>
        <taxon>Gammaproteobacteria</taxon>
        <taxon>Thiotrichales</taxon>
        <taxon>Thiotrichaceae</taxon>
        <taxon>Thiomargarita</taxon>
    </lineage>
</organism>
<dbReference type="Pfam" id="PF14516">
    <property type="entry name" value="AAA_35"/>
    <property type="match status" value="1"/>
</dbReference>
<keyword evidence="4" id="KW-1185">Reference proteome</keyword>
<dbReference type="InterPro" id="IPR027417">
    <property type="entry name" value="P-loop_NTPase"/>
</dbReference>
<comment type="caution">
    <text evidence="3">The sequence shown here is derived from an EMBL/GenBank/DDBJ whole genome shotgun (WGS) entry which is preliminary data.</text>
</comment>
<keyword evidence="3" id="KW-0675">Receptor</keyword>
<evidence type="ECO:0000313" key="4">
    <source>
        <dbReference type="Proteomes" id="UP000076962"/>
    </source>
</evidence>
<dbReference type="AlphaFoldDB" id="A0A0A6NYA8"/>
<dbReference type="GO" id="GO:0007165">
    <property type="term" value="P:signal transduction"/>
    <property type="evidence" value="ECO:0007669"/>
    <property type="project" value="InterPro"/>
</dbReference>
<gene>
    <name evidence="3" type="ORF">THIOM_003207</name>
</gene>
<reference evidence="3 4" key="1">
    <citation type="submission" date="2016-05" db="EMBL/GenBank/DDBJ databases">
        <title>Single-cell genome of chain-forming Candidatus Thiomargarita nelsonii and comparison to other large sulfur-oxidizing bacteria.</title>
        <authorList>
            <person name="Winkel M."/>
            <person name="Salman V."/>
            <person name="Woyke T."/>
            <person name="Schulz-Vogt H."/>
            <person name="Richter M."/>
            <person name="Flood B."/>
            <person name="Bailey J."/>
            <person name="Amann R."/>
            <person name="Mussmann M."/>
        </authorList>
    </citation>
    <scope>NUCLEOTIDE SEQUENCE [LARGE SCALE GENOMIC DNA]</scope>
    <source>
        <strain evidence="3 4">THI036</strain>
    </source>
</reference>
<dbReference type="Gene3D" id="3.40.50.10140">
    <property type="entry name" value="Toll/interleukin-1 receptor homology (TIR) domain"/>
    <property type="match status" value="1"/>
</dbReference>
<accession>A0A0A6NYA8</accession>
<evidence type="ECO:0000313" key="3">
    <source>
        <dbReference type="EMBL" id="OAD21044.1"/>
    </source>
</evidence>
<dbReference type="Pfam" id="PF13676">
    <property type="entry name" value="TIR_2"/>
    <property type="match status" value="1"/>
</dbReference>
<sequence length="645" mass="73972">MLASGGSFKVIDVGDMEMSLLASDIARLEVSIWFEVSKQFISPEEAKLVIENMEPSDTLSPKALILSLLLHKLNHGFKEGVLHNNLPEKFEIELAYVTQILLYQRYCLLDGLEKIPPTFNIFAAHWLRQFRDSRNVPQPPVEQPPVTTKSEDTEKKTKPSKGLRVVLIYKRRAQPDKQLLNLLEEHLSKAGYSVFIDRHLRIGDDWERQISAEIKQADAVVILLSSTSVYSEMLAYEVNVAYQTAQENTGKPRLLPIRINFEEPLPQDLSNLLGNLQYALWRSPDDDVPLVNELLEKLISPLPPKKYELEMVGGAIPLDSKFYVKRQVDGDFQTAIERRDTIVLLKGARQVGKTSLLARGLQTAREAGMQVLLTDFQKLIDAQLQNLETFFLAIGEMLADQLDLEVYPQDKWRPHRAPNMNFDHYFRREILAKTQQPLLWAVDEADRLFSCHFSSEVFSLFRTWHNDRALNPKSPCSQLTLAIAYATETYLFIKDENQSPFNVGTKLELEDFSLEQVADLNQRYGSPLRDETELRHFNQLVGGQPYLVRCGLNDIVFHNKTLDEFISTADQDDKAFGDHLHRIVRLLNRDPQLSEVMRGVLRGEACPDYDSFYRLRSAGILRGDSKDNVRPRCEIYATYLKKHLL</sequence>
<dbReference type="InterPro" id="IPR000157">
    <property type="entry name" value="TIR_dom"/>
</dbReference>
<proteinExistence type="predicted"/>
<dbReference type="PROSITE" id="PS50104">
    <property type="entry name" value="TIR"/>
    <property type="match status" value="1"/>
</dbReference>
<evidence type="ECO:0000256" key="1">
    <source>
        <dbReference type="SAM" id="MobiDB-lite"/>
    </source>
</evidence>
<dbReference type="SMART" id="SM00255">
    <property type="entry name" value="TIR"/>
    <property type="match status" value="1"/>
</dbReference>
<evidence type="ECO:0000259" key="2">
    <source>
        <dbReference type="PROSITE" id="PS50104"/>
    </source>
</evidence>
<dbReference type="Proteomes" id="UP000076962">
    <property type="component" value="Unassembled WGS sequence"/>
</dbReference>
<feature type="region of interest" description="Disordered" evidence="1">
    <location>
        <begin position="134"/>
        <end position="158"/>
    </location>
</feature>
<dbReference type="EMBL" id="LUTY01001915">
    <property type="protein sequence ID" value="OAD21044.1"/>
    <property type="molecule type" value="Genomic_DNA"/>
</dbReference>
<dbReference type="SUPFAM" id="SSF52540">
    <property type="entry name" value="P-loop containing nucleoside triphosphate hydrolases"/>
    <property type="match status" value="1"/>
</dbReference>
<feature type="domain" description="TIR" evidence="2">
    <location>
        <begin position="161"/>
        <end position="299"/>
    </location>
</feature>
<name>A0A0A6NYA8_9GAMM</name>
<dbReference type="Gene3D" id="3.40.50.300">
    <property type="entry name" value="P-loop containing nucleotide triphosphate hydrolases"/>
    <property type="match status" value="1"/>
</dbReference>